<dbReference type="EMBL" id="FPBZ01000007">
    <property type="protein sequence ID" value="SFU57179.1"/>
    <property type="molecule type" value="Genomic_DNA"/>
</dbReference>
<protein>
    <recommendedName>
        <fullName evidence="1">Polyvalent protein metallopeptidase domain-containing protein</fullName>
    </recommendedName>
</protein>
<organism evidence="2 3">
    <name type="scientific">Nitrosospira multiformis</name>
    <dbReference type="NCBI Taxonomy" id="1231"/>
    <lineage>
        <taxon>Bacteria</taxon>
        <taxon>Pseudomonadati</taxon>
        <taxon>Pseudomonadota</taxon>
        <taxon>Betaproteobacteria</taxon>
        <taxon>Nitrosomonadales</taxon>
        <taxon>Nitrosomonadaceae</taxon>
        <taxon>Nitrosospira</taxon>
    </lineage>
</organism>
<evidence type="ECO:0000259" key="1">
    <source>
        <dbReference type="Pfam" id="PF18818"/>
    </source>
</evidence>
<evidence type="ECO:0000313" key="3">
    <source>
        <dbReference type="Proteomes" id="UP000182649"/>
    </source>
</evidence>
<gene>
    <name evidence="2" type="ORF">SAMN05216417_107169</name>
</gene>
<dbReference type="AlphaFoldDB" id="A0A1I7H974"/>
<proteinExistence type="predicted"/>
<accession>A0A1I7H974</accession>
<dbReference type="Pfam" id="PF18818">
    <property type="entry name" value="MPTase-PolyVal"/>
    <property type="match status" value="1"/>
</dbReference>
<reference evidence="2 3" key="1">
    <citation type="submission" date="2016-10" db="EMBL/GenBank/DDBJ databases">
        <authorList>
            <person name="de Groot N.N."/>
        </authorList>
    </citation>
    <scope>NUCLEOTIDE SEQUENCE [LARGE SCALE GENOMIC DNA]</scope>
    <source>
        <strain evidence="2 3">Nl14</strain>
    </source>
</reference>
<feature type="domain" description="Polyvalent protein metallopeptidase" evidence="1">
    <location>
        <begin position="4"/>
        <end position="28"/>
    </location>
</feature>
<name>A0A1I7H974_9PROT</name>
<dbReference type="InterPro" id="IPR041459">
    <property type="entry name" value="MPTase-PolyVal"/>
</dbReference>
<sequence>MIPNHAGYIESWLKVLKNDKRILFTATSRTHCCIRDRGMKRSLMGEAVFHSH</sequence>
<evidence type="ECO:0000313" key="2">
    <source>
        <dbReference type="EMBL" id="SFU57179.1"/>
    </source>
</evidence>
<dbReference type="Proteomes" id="UP000182649">
    <property type="component" value="Unassembled WGS sequence"/>
</dbReference>